<evidence type="ECO:0000256" key="2">
    <source>
        <dbReference type="ARBA" id="ARBA00022840"/>
    </source>
</evidence>
<dbReference type="GO" id="GO:0005524">
    <property type="term" value="F:ATP binding"/>
    <property type="evidence" value="ECO:0007669"/>
    <property type="project" value="UniProtKB-KW"/>
</dbReference>
<dbReference type="EMBL" id="BMAC01000005">
    <property type="protein sequence ID" value="GFP79122.1"/>
    <property type="molecule type" value="Genomic_DNA"/>
</dbReference>
<dbReference type="InterPro" id="IPR051701">
    <property type="entry name" value="Mito_OM_Translocase_MSP1"/>
</dbReference>
<reference evidence="3" key="1">
    <citation type="submission" date="2020-07" db="EMBL/GenBank/DDBJ databases">
        <title>Ethylene signaling mediates host invasion by parasitic plants.</title>
        <authorList>
            <person name="Yoshida S."/>
        </authorList>
    </citation>
    <scope>NUCLEOTIDE SEQUENCE</scope>
    <source>
        <strain evidence="3">Okayama</strain>
    </source>
</reference>
<dbReference type="OrthoDB" id="10254455at2759"/>
<keyword evidence="4" id="KW-1185">Reference proteome</keyword>
<dbReference type="Proteomes" id="UP000653305">
    <property type="component" value="Unassembled WGS sequence"/>
</dbReference>
<evidence type="ECO:0000256" key="1">
    <source>
        <dbReference type="ARBA" id="ARBA00022741"/>
    </source>
</evidence>
<dbReference type="Gene3D" id="1.10.8.60">
    <property type="match status" value="1"/>
</dbReference>
<organism evidence="3 4">
    <name type="scientific">Phtheirospermum japonicum</name>
    <dbReference type="NCBI Taxonomy" id="374723"/>
    <lineage>
        <taxon>Eukaryota</taxon>
        <taxon>Viridiplantae</taxon>
        <taxon>Streptophyta</taxon>
        <taxon>Embryophyta</taxon>
        <taxon>Tracheophyta</taxon>
        <taxon>Spermatophyta</taxon>
        <taxon>Magnoliopsida</taxon>
        <taxon>eudicotyledons</taxon>
        <taxon>Gunneridae</taxon>
        <taxon>Pentapetalae</taxon>
        <taxon>asterids</taxon>
        <taxon>lamiids</taxon>
        <taxon>Lamiales</taxon>
        <taxon>Orobanchaceae</taxon>
        <taxon>Orobanchaceae incertae sedis</taxon>
        <taxon>Phtheirospermum</taxon>
    </lineage>
</organism>
<keyword evidence="2" id="KW-0067">ATP-binding</keyword>
<comment type="caution">
    <text evidence="3">The sequence shown here is derived from an EMBL/GenBank/DDBJ whole genome shotgun (WGS) entry which is preliminary data.</text>
</comment>
<sequence>MVGLHGITNGSKILKVILAKEELSNDVDFDAIAQLADGFSGNDLKGILLIAA</sequence>
<name>A0A830B152_9LAMI</name>
<dbReference type="PANTHER" id="PTHR45644:SF39">
    <property type="entry name" value="AAA-TYPE ATPASE FAMILY PROTEIN-RELATED"/>
    <property type="match status" value="1"/>
</dbReference>
<dbReference type="GO" id="GO:0005741">
    <property type="term" value="C:mitochondrial outer membrane"/>
    <property type="evidence" value="ECO:0007669"/>
    <property type="project" value="TreeGrafter"/>
</dbReference>
<dbReference type="PANTHER" id="PTHR45644">
    <property type="entry name" value="AAA ATPASE, PUTATIVE (AFU_ORTHOLOGUE AFUA_2G12920)-RELATED-RELATED"/>
    <property type="match status" value="1"/>
</dbReference>
<dbReference type="AlphaFoldDB" id="A0A830B152"/>
<evidence type="ECO:0000313" key="3">
    <source>
        <dbReference type="EMBL" id="GFP79122.1"/>
    </source>
</evidence>
<protein>
    <submittedName>
        <fullName evidence="3">Uncharacterized protein</fullName>
    </submittedName>
</protein>
<evidence type="ECO:0000313" key="4">
    <source>
        <dbReference type="Proteomes" id="UP000653305"/>
    </source>
</evidence>
<gene>
    <name evidence="3" type="ORF">PHJA_000055700</name>
</gene>
<proteinExistence type="predicted"/>
<accession>A0A830B152</accession>
<keyword evidence="1" id="KW-0547">Nucleotide-binding</keyword>